<dbReference type="AlphaFoldDB" id="A0A0C1ID52"/>
<accession>A0A0C1ID52</accession>
<evidence type="ECO:0000313" key="3">
    <source>
        <dbReference type="Proteomes" id="UP000031408"/>
    </source>
</evidence>
<dbReference type="EMBL" id="JSVC01000038">
    <property type="protein sequence ID" value="KIC91950.1"/>
    <property type="molecule type" value="Genomic_DNA"/>
</dbReference>
<gene>
    <name evidence="2" type="ORF">OI18_22195</name>
</gene>
<protein>
    <recommendedName>
        <fullName evidence="4">Lipocalin-like domain-containing protein</fullName>
    </recommendedName>
</protein>
<name>A0A0C1ID52_9BACT</name>
<reference evidence="2 3" key="1">
    <citation type="submission" date="2014-11" db="EMBL/GenBank/DDBJ databases">
        <title>Genome sequence of Flavihumibacter solisilvae 3-3.</title>
        <authorList>
            <person name="Zhou G."/>
            <person name="Li M."/>
            <person name="Wang G."/>
        </authorList>
    </citation>
    <scope>NUCLEOTIDE SEQUENCE [LARGE SCALE GENOMIC DNA]</scope>
    <source>
        <strain evidence="2 3">3-3</strain>
    </source>
</reference>
<dbReference type="Proteomes" id="UP000031408">
    <property type="component" value="Unassembled WGS sequence"/>
</dbReference>
<organism evidence="2 3">
    <name type="scientific">Flavihumibacter solisilvae</name>
    <dbReference type="NCBI Taxonomy" id="1349421"/>
    <lineage>
        <taxon>Bacteria</taxon>
        <taxon>Pseudomonadati</taxon>
        <taxon>Bacteroidota</taxon>
        <taxon>Chitinophagia</taxon>
        <taxon>Chitinophagales</taxon>
        <taxon>Chitinophagaceae</taxon>
        <taxon>Flavihumibacter</taxon>
    </lineage>
</organism>
<keyword evidence="1" id="KW-0732">Signal</keyword>
<feature type="chain" id="PRO_5002134115" description="Lipocalin-like domain-containing protein" evidence="1">
    <location>
        <begin position="22"/>
        <end position="168"/>
    </location>
</feature>
<feature type="signal peptide" evidence="1">
    <location>
        <begin position="1"/>
        <end position="21"/>
    </location>
</feature>
<dbReference type="OrthoDB" id="671162at2"/>
<dbReference type="RefSeq" id="WP_039144207.1">
    <property type="nucleotide sequence ID" value="NZ_JSVC01000038.1"/>
</dbReference>
<evidence type="ECO:0000313" key="2">
    <source>
        <dbReference type="EMBL" id="KIC91950.1"/>
    </source>
</evidence>
<comment type="caution">
    <text evidence="2">The sequence shown here is derived from an EMBL/GenBank/DDBJ whole genome shotgun (WGS) entry which is preliminary data.</text>
</comment>
<sequence>MNIKRNLLTAAILISVKLASAQDCKLHRTTDDFSGKPKVTTGFIEFDNAQLTIDATGREIDYFFVIRNRAANCIGDQSEALFQFAGVKTKIELRNTGGDNCNGFFHILMKGGQYTPAAVQKLSKMKVASITFTDRYGKKTIVELSPEQQDILLKASDCIAKEAKTLER</sequence>
<evidence type="ECO:0000256" key="1">
    <source>
        <dbReference type="SAM" id="SignalP"/>
    </source>
</evidence>
<proteinExistence type="predicted"/>
<keyword evidence="3" id="KW-1185">Reference proteome</keyword>
<evidence type="ECO:0008006" key="4">
    <source>
        <dbReference type="Google" id="ProtNLM"/>
    </source>
</evidence>